<dbReference type="RefSeq" id="WP_258329750.1">
    <property type="nucleotide sequence ID" value="NZ_JAPTGG010000001.1"/>
</dbReference>
<dbReference type="Proteomes" id="UP001069090">
    <property type="component" value="Unassembled WGS sequence"/>
</dbReference>
<comment type="caution">
    <text evidence="2">The sequence shown here is derived from an EMBL/GenBank/DDBJ whole genome shotgun (WGS) entry which is preliminary data.</text>
</comment>
<dbReference type="InterPro" id="IPR009875">
    <property type="entry name" value="PilZ_domain"/>
</dbReference>
<feature type="domain" description="PilZ" evidence="1">
    <location>
        <begin position="2"/>
        <end position="105"/>
    </location>
</feature>
<reference evidence="2 3" key="1">
    <citation type="submission" date="2022-12" db="EMBL/GenBank/DDBJ databases">
        <title>Dasania phycosphaerae sp. nov., isolated from particulate material of the south coast of Korea.</title>
        <authorList>
            <person name="Jiang Y."/>
        </authorList>
    </citation>
    <scope>NUCLEOTIDE SEQUENCE [LARGE SCALE GENOMIC DNA]</scope>
    <source>
        <strain evidence="2 3">GY-19</strain>
    </source>
</reference>
<evidence type="ECO:0000313" key="3">
    <source>
        <dbReference type="Proteomes" id="UP001069090"/>
    </source>
</evidence>
<name>A0A9J6RGY0_9GAMM</name>
<dbReference type="EMBL" id="JAPTGG010000001">
    <property type="protein sequence ID" value="MCZ0863602.1"/>
    <property type="molecule type" value="Genomic_DNA"/>
</dbReference>
<dbReference type="Gene3D" id="2.40.10.220">
    <property type="entry name" value="predicted glycosyltransferase like domains"/>
    <property type="match status" value="1"/>
</dbReference>
<organism evidence="2 3">
    <name type="scientific">Dasania phycosphaerae</name>
    <dbReference type="NCBI Taxonomy" id="2950436"/>
    <lineage>
        <taxon>Bacteria</taxon>
        <taxon>Pseudomonadati</taxon>
        <taxon>Pseudomonadota</taxon>
        <taxon>Gammaproteobacteria</taxon>
        <taxon>Cellvibrionales</taxon>
        <taxon>Spongiibacteraceae</taxon>
        <taxon>Dasania</taxon>
    </lineage>
</organism>
<gene>
    <name evidence="2" type="ORF">O0V09_00215</name>
</gene>
<dbReference type="Pfam" id="PF07238">
    <property type="entry name" value="PilZ"/>
    <property type="match status" value="1"/>
</dbReference>
<evidence type="ECO:0000259" key="1">
    <source>
        <dbReference type="Pfam" id="PF07238"/>
    </source>
</evidence>
<proteinExistence type="predicted"/>
<dbReference type="GO" id="GO:0035438">
    <property type="term" value="F:cyclic-di-GMP binding"/>
    <property type="evidence" value="ECO:0007669"/>
    <property type="project" value="InterPro"/>
</dbReference>
<accession>A0A9J6RGY0</accession>
<evidence type="ECO:0000313" key="2">
    <source>
        <dbReference type="EMBL" id="MCZ0863602.1"/>
    </source>
</evidence>
<protein>
    <submittedName>
        <fullName evidence="2">PilZ domain-containing protein</fullName>
    </submittedName>
</protein>
<keyword evidence="3" id="KW-1185">Reference proteome</keyword>
<sequence>MTRKQERVELNQSITINDIINGGVFGELINVTTEGLMVMTHQEIPTHAIYQLSLKLPSPILGSDSIELGADCLWCKAEENFNRHWAGLHIIDASEQAMAQLAQLIDHYKK</sequence>
<dbReference type="AlphaFoldDB" id="A0A9J6RGY0"/>